<keyword evidence="2" id="KW-1185">Reference proteome</keyword>
<dbReference type="EMBL" id="ACIZ01000098">
    <property type="protein sequence ID" value="EEN79511.1"/>
    <property type="molecule type" value="Genomic_DNA"/>
</dbReference>
<name>C2JZG3_LACRM</name>
<dbReference type="AlphaFoldDB" id="C2JZG3"/>
<evidence type="ECO:0000313" key="2">
    <source>
        <dbReference type="Proteomes" id="UP000004525"/>
    </source>
</evidence>
<proteinExistence type="predicted"/>
<evidence type="ECO:0000313" key="1">
    <source>
        <dbReference type="EMBL" id="EEN79511.1"/>
    </source>
</evidence>
<reference evidence="1" key="1">
    <citation type="submission" date="2009-01" db="EMBL/GenBank/DDBJ databases">
        <authorList>
            <person name="Qin X."/>
            <person name="Bachman B."/>
            <person name="Battles P."/>
            <person name="Bell A."/>
            <person name="Bess C."/>
            <person name="Bickham C."/>
            <person name="Chaboub L."/>
            <person name="Chen D."/>
            <person name="Coyle M."/>
            <person name="Deiros D.R."/>
            <person name="Dinh H."/>
            <person name="Forbes L."/>
            <person name="Fowler G."/>
            <person name="Francisco L."/>
            <person name="Fu Q."/>
            <person name="Gubbala S."/>
            <person name="Hale W."/>
            <person name="Han Y."/>
            <person name="Hemphill L."/>
            <person name="Highlander S.K."/>
            <person name="Hirani K."/>
            <person name="Hogues M."/>
            <person name="Jackson L."/>
            <person name="Jakkamsetti A."/>
            <person name="Javaid M."/>
            <person name="Jiang H."/>
            <person name="Korchina V."/>
            <person name="Kovar C."/>
            <person name="Lara F."/>
            <person name="Lee S."/>
            <person name="Mata R."/>
            <person name="Mathew T."/>
            <person name="Moen C."/>
            <person name="Morales K."/>
            <person name="Munidasa M."/>
            <person name="Nazareth L."/>
            <person name="Ngo R."/>
            <person name="Nguyen L."/>
            <person name="Okwuonu G."/>
            <person name="Ongeri F."/>
            <person name="Patil S."/>
            <person name="Petrosino J."/>
            <person name="Pham C."/>
            <person name="Pham P."/>
            <person name="Pu L.-L."/>
            <person name="Puazo M."/>
            <person name="Raj R."/>
            <person name="Reid J."/>
            <person name="Rouhana J."/>
            <person name="Saada N."/>
            <person name="Shang Y."/>
            <person name="Simmons D."/>
            <person name="Thornton R."/>
            <person name="Warren J."/>
            <person name="Weissenberger G."/>
            <person name="Zhang J."/>
            <person name="Zhang L."/>
            <person name="Zhou C."/>
            <person name="Zhu D."/>
            <person name="Muzny D."/>
            <person name="Worley K."/>
            <person name="Gibbs R."/>
        </authorList>
    </citation>
    <scope>NUCLEOTIDE SEQUENCE [LARGE SCALE GENOMIC DNA]</scope>
    <source>
        <strain evidence="1">LMS2-1</strain>
    </source>
</reference>
<comment type="caution">
    <text evidence="1">The sequence shown here is derived from an EMBL/GenBank/DDBJ whole genome shotgun (WGS) entry which is preliminary data.</text>
</comment>
<dbReference type="Proteomes" id="UP000004525">
    <property type="component" value="Unassembled WGS sequence"/>
</dbReference>
<gene>
    <name evidence="1" type="ORF">HMPREF0539_2298</name>
</gene>
<dbReference type="HOGENOM" id="CLU_3291655_0_0_9"/>
<accession>C2JZG3</accession>
<sequence>MIQITESHFHFQASLVFSLAENFNHNKKALIGMGLRARDD</sequence>
<protein>
    <submittedName>
        <fullName evidence="1">Uncharacterized protein</fullName>
    </submittedName>
</protein>
<organism evidence="1 2">
    <name type="scientific">Lacticaseibacillus rhamnosus (strain LMS2-1)</name>
    <dbReference type="NCBI Taxonomy" id="525361"/>
    <lineage>
        <taxon>Bacteria</taxon>
        <taxon>Bacillati</taxon>
        <taxon>Bacillota</taxon>
        <taxon>Bacilli</taxon>
        <taxon>Lactobacillales</taxon>
        <taxon>Lactobacillaceae</taxon>
        <taxon>Lacticaseibacillus</taxon>
    </lineage>
</organism>